<reference evidence="2" key="1">
    <citation type="journal article" date="2020" name="MBio">
        <title>Horizontal gene transfer to a defensive symbiont with a reduced genome amongst a multipartite beetle microbiome.</title>
        <authorList>
            <person name="Waterworth S.C."/>
            <person name="Florez L.V."/>
            <person name="Rees E.R."/>
            <person name="Hertweck C."/>
            <person name="Kaltenpoth M."/>
            <person name="Kwan J.C."/>
        </authorList>
    </citation>
    <scope>NUCLEOTIDE SEQUENCE [LARGE SCALE GENOMIC DNA]</scope>
</reference>
<evidence type="ECO:0000313" key="1">
    <source>
        <dbReference type="EMBL" id="KAF1016203.1"/>
    </source>
</evidence>
<dbReference type="AlphaFoldDB" id="A0A7V8FI11"/>
<proteinExistence type="predicted"/>
<accession>A0A7V8FI11</accession>
<evidence type="ECO:0000313" key="2">
    <source>
        <dbReference type="Proteomes" id="UP000487117"/>
    </source>
</evidence>
<protein>
    <submittedName>
        <fullName evidence="1">Uncharacterized protein</fullName>
    </submittedName>
</protein>
<organism evidence="1 2">
    <name type="scientific">Stenotrophomonas maltophilia</name>
    <name type="common">Pseudomonas maltophilia</name>
    <name type="synonym">Xanthomonas maltophilia</name>
    <dbReference type="NCBI Taxonomy" id="40324"/>
    <lineage>
        <taxon>Bacteria</taxon>
        <taxon>Pseudomonadati</taxon>
        <taxon>Pseudomonadota</taxon>
        <taxon>Gammaproteobacteria</taxon>
        <taxon>Lysobacterales</taxon>
        <taxon>Lysobacteraceae</taxon>
        <taxon>Stenotrophomonas</taxon>
        <taxon>Stenotrophomonas maltophilia group</taxon>
    </lineage>
</organism>
<dbReference type="Proteomes" id="UP000487117">
    <property type="component" value="Unassembled WGS sequence"/>
</dbReference>
<sequence length="209" mass="23242">MTAMTAGARKIRAKRASRPIYATCMRLVDPGTGEELGAFVPSHDIDRRLAKDRGYRAGREYRLEIKESRNAAFHRLAHVIGHLLVDNVEAFRDLDAHAALKQLQLESGICCEMVEMDASPVVKALLDAAETVLGTGARKVLSGVLPEIRTIPVKVAQSLAFDSMEEEDFAAFFKGITAWIGDHYAHVMLYDVRANYWRMINGRQQGRAA</sequence>
<comment type="caution">
    <text evidence="1">The sequence shown here is derived from an EMBL/GenBank/DDBJ whole genome shotgun (WGS) entry which is preliminary data.</text>
</comment>
<gene>
    <name evidence="1" type="ORF">GAK31_01692</name>
</gene>
<name>A0A7V8FI11_STEMA</name>
<dbReference type="EMBL" id="WNDS01000002">
    <property type="protein sequence ID" value="KAF1016203.1"/>
    <property type="molecule type" value="Genomic_DNA"/>
</dbReference>